<comment type="subcellular location">
    <subcellularLocation>
        <location evidence="1">Cell membrane</location>
        <topology evidence="1">Peripheral membrane protein</topology>
        <orientation evidence="1">Cytoplasmic side</orientation>
    </subcellularLocation>
</comment>
<dbReference type="FunFam" id="3.40.50.300:FF:000695">
    <property type="entry name" value="Flagellar biosynthesis regulator FlhF"/>
    <property type="match status" value="1"/>
</dbReference>
<evidence type="ECO:0000256" key="6">
    <source>
        <dbReference type="ARBA" id="ARBA00022741"/>
    </source>
</evidence>
<dbReference type="PANTHER" id="PTHR43134">
    <property type="entry name" value="SIGNAL RECOGNITION PARTICLE RECEPTOR SUBUNIT ALPHA"/>
    <property type="match status" value="1"/>
</dbReference>
<dbReference type="Gene3D" id="3.40.50.300">
    <property type="entry name" value="P-loop containing nucleotide triphosphate hydrolases"/>
    <property type="match status" value="1"/>
</dbReference>
<dbReference type="InterPro" id="IPR000897">
    <property type="entry name" value="SRP54_GTPase_dom"/>
</dbReference>
<keyword evidence="17" id="KW-0282">Flagellum</keyword>
<comment type="function">
    <text evidence="12">Necessary for flagellar biosynthesis. May be involved in translocation of the flagellum.</text>
</comment>
<evidence type="ECO:0000256" key="1">
    <source>
        <dbReference type="ARBA" id="ARBA00004413"/>
    </source>
</evidence>
<dbReference type="GO" id="GO:0015031">
    <property type="term" value="P:protein transport"/>
    <property type="evidence" value="ECO:0007669"/>
    <property type="project" value="UniProtKB-KW"/>
</dbReference>
<reference evidence="17 19" key="2">
    <citation type="submission" date="2020-12" db="EMBL/GenBank/DDBJ databases">
        <title>Taxonomic evaluation of the Bacillus sporothermodurans group of bacteria based on whole genome sequences.</title>
        <authorList>
            <person name="Fiedler G."/>
            <person name="Herbstmann A.-D."/>
            <person name="Doll E."/>
            <person name="Wenning M."/>
            <person name="Brinks E."/>
            <person name="Kabisch J."/>
            <person name="Breitenwieser F."/>
            <person name="Lappann M."/>
            <person name="Boehnlein C."/>
            <person name="Franz C."/>
        </authorList>
    </citation>
    <scope>NUCLEOTIDE SEQUENCE [LARGE SCALE GENOMIC DNA]</scope>
    <source>
        <strain evidence="17 19">DSM 10599</strain>
    </source>
</reference>
<dbReference type="GO" id="GO:0005886">
    <property type="term" value="C:plasma membrane"/>
    <property type="evidence" value="ECO:0007669"/>
    <property type="project" value="UniProtKB-SubCell"/>
</dbReference>
<keyword evidence="7" id="KW-1005">Bacterial flagellum biogenesis</keyword>
<dbReference type="CDD" id="cd17873">
    <property type="entry name" value="FlhF"/>
    <property type="match status" value="1"/>
</dbReference>
<dbReference type="InterPro" id="IPR020006">
    <property type="entry name" value="FlhF"/>
</dbReference>
<evidence type="ECO:0000256" key="2">
    <source>
        <dbReference type="ARBA" id="ARBA00008531"/>
    </source>
</evidence>
<keyword evidence="9" id="KW-0342">GTP-binding</keyword>
<evidence type="ECO:0000256" key="7">
    <source>
        <dbReference type="ARBA" id="ARBA00022795"/>
    </source>
</evidence>
<gene>
    <name evidence="17" type="primary">flhF</name>
    <name evidence="16" type="ORF">B4102_1038</name>
    <name evidence="17" type="ORF">JGZ69_21050</name>
</gene>
<evidence type="ECO:0000313" key="17">
    <source>
        <dbReference type="EMBL" id="QQX25160.1"/>
    </source>
</evidence>
<dbReference type="InterPro" id="IPR027417">
    <property type="entry name" value="P-loop_NTPase"/>
</dbReference>
<dbReference type="EMBL" id="CP066701">
    <property type="protein sequence ID" value="QQX25160.1"/>
    <property type="molecule type" value="Genomic_DNA"/>
</dbReference>
<reference evidence="16 18" key="1">
    <citation type="submission" date="2016-01" db="EMBL/GenBank/DDBJ databases">
        <title>Genome Sequences of Twelve Sporeforming Bacillus Species Isolated from Foods.</title>
        <authorList>
            <person name="Berendsen E.M."/>
            <person name="Wells-Bennik M.H."/>
            <person name="Krawcyk A.O."/>
            <person name="De Jong A."/>
            <person name="Holsappel S."/>
            <person name="Eijlander R.T."/>
            <person name="Kuipers O.P."/>
        </authorList>
    </citation>
    <scope>NUCLEOTIDE SEQUENCE [LARGE SCALE GENOMIC DNA]</scope>
    <source>
        <strain evidence="16 18">B4102</strain>
    </source>
</reference>
<keyword evidence="18" id="KW-1185">Reference proteome</keyword>
<dbReference type="PATRIC" id="fig|46224.3.peg.3764"/>
<evidence type="ECO:0000256" key="12">
    <source>
        <dbReference type="ARBA" id="ARBA00025337"/>
    </source>
</evidence>
<evidence type="ECO:0000256" key="9">
    <source>
        <dbReference type="ARBA" id="ARBA00023134"/>
    </source>
</evidence>
<dbReference type="Proteomes" id="UP000595512">
    <property type="component" value="Chromosome"/>
</dbReference>
<dbReference type="InterPro" id="IPR047040">
    <property type="entry name" value="FlhF__GTPase_dom"/>
</dbReference>
<dbReference type="PANTHER" id="PTHR43134:SF3">
    <property type="entry name" value="FLAGELLAR BIOSYNTHESIS PROTEIN FLHF"/>
    <property type="match status" value="1"/>
</dbReference>
<keyword evidence="10" id="KW-0472">Membrane</keyword>
<evidence type="ECO:0000256" key="10">
    <source>
        <dbReference type="ARBA" id="ARBA00023136"/>
    </source>
</evidence>
<dbReference type="GO" id="GO:0044781">
    <property type="term" value="P:bacterial-type flagellum organization"/>
    <property type="evidence" value="ECO:0007669"/>
    <property type="project" value="UniProtKB-UniRule"/>
</dbReference>
<dbReference type="GO" id="GO:0005047">
    <property type="term" value="F:signal recognition particle binding"/>
    <property type="evidence" value="ECO:0007669"/>
    <property type="project" value="TreeGrafter"/>
</dbReference>
<evidence type="ECO:0000313" key="19">
    <source>
        <dbReference type="Proteomes" id="UP000595512"/>
    </source>
</evidence>
<dbReference type="KEGG" id="hspo:JGZ69_21050"/>
<evidence type="ECO:0000256" key="4">
    <source>
        <dbReference type="ARBA" id="ARBA00022448"/>
    </source>
</evidence>
<keyword evidence="17" id="KW-0969">Cilium</keyword>
<dbReference type="AlphaFoldDB" id="A0A150KMR3"/>
<keyword evidence="6" id="KW-0547">Nucleotide-binding</keyword>
<evidence type="ECO:0000313" key="18">
    <source>
        <dbReference type="Proteomes" id="UP000075666"/>
    </source>
</evidence>
<evidence type="ECO:0000256" key="8">
    <source>
        <dbReference type="ARBA" id="ARBA00022927"/>
    </source>
</evidence>
<dbReference type="NCBIfam" id="TIGR03499">
    <property type="entry name" value="FlhF"/>
    <property type="match status" value="1"/>
</dbReference>
<proteinExistence type="inferred from homology"/>
<dbReference type="SMART" id="SM00962">
    <property type="entry name" value="SRP54"/>
    <property type="match status" value="1"/>
</dbReference>
<comment type="similarity">
    <text evidence="2">Belongs to the GTP-binding SRP family.</text>
</comment>
<feature type="domain" description="AAA+ ATPase" evidence="14">
    <location>
        <begin position="183"/>
        <end position="348"/>
    </location>
</feature>
<dbReference type="Pfam" id="PF00448">
    <property type="entry name" value="SRP54"/>
    <property type="match status" value="1"/>
</dbReference>
<keyword evidence="8" id="KW-0653">Protein transport</keyword>
<dbReference type="GO" id="GO:0005525">
    <property type="term" value="F:GTP binding"/>
    <property type="evidence" value="ECO:0007669"/>
    <property type="project" value="UniProtKB-UniRule"/>
</dbReference>
<evidence type="ECO:0000256" key="3">
    <source>
        <dbReference type="ARBA" id="ARBA00014919"/>
    </source>
</evidence>
<dbReference type="OrthoDB" id="9778554at2"/>
<dbReference type="GO" id="GO:0003924">
    <property type="term" value="F:GTPase activity"/>
    <property type="evidence" value="ECO:0007669"/>
    <property type="project" value="UniProtKB-UniRule"/>
</dbReference>
<dbReference type="SMART" id="SM00382">
    <property type="entry name" value="AAA"/>
    <property type="match status" value="1"/>
</dbReference>
<evidence type="ECO:0000256" key="5">
    <source>
        <dbReference type="ARBA" id="ARBA00022475"/>
    </source>
</evidence>
<keyword evidence="5" id="KW-1003">Cell membrane</keyword>
<evidence type="ECO:0000256" key="11">
    <source>
        <dbReference type="ARBA" id="ARBA00023225"/>
    </source>
</evidence>
<evidence type="ECO:0000256" key="13">
    <source>
        <dbReference type="NCBIfam" id="TIGR03499"/>
    </source>
</evidence>
<evidence type="ECO:0000259" key="14">
    <source>
        <dbReference type="SMART" id="SM00382"/>
    </source>
</evidence>
<feature type="domain" description="SRP54-type proteins GTP-binding" evidence="15">
    <location>
        <begin position="184"/>
        <end position="375"/>
    </location>
</feature>
<dbReference type="STRING" id="46224.B4102_1038"/>
<keyword evidence="4" id="KW-0813">Transport</keyword>
<dbReference type="SUPFAM" id="SSF52540">
    <property type="entry name" value="P-loop containing nucleoside triphosphate hydrolases"/>
    <property type="match status" value="2"/>
</dbReference>
<keyword evidence="17" id="KW-0966">Cell projection</keyword>
<organism evidence="16 18">
    <name type="scientific">Heyndrickxia sporothermodurans</name>
    <dbReference type="NCBI Taxonomy" id="46224"/>
    <lineage>
        <taxon>Bacteria</taxon>
        <taxon>Bacillati</taxon>
        <taxon>Bacillota</taxon>
        <taxon>Bacilli</taxon>
        <taxon>Bacillales</taxon>
        <taxon>Bacillaceae</taxon>
        <taxon>Heyndrickxia</taxon>
    </lineage>
</organism>
<accession>A0A150KMR3</accession>
<evidence type="ECO:0000259" key="15">
    <source>
        <dbReference type="SMART" id="SM00962"/>
    </source>
</evidence>
<dbReference type="Gene3D" id="1.20.120.1380">
    <property type="entry name" value="Flagellar FlhF biosynthesis protein, N domain"/>
    <property type="match status" value="1"/>
</dbReference>
<evidence type="ECO:0000313" key="16">
    <source>
        <dbReference type="EMBL" id="KYD00026.1"/>
    </source>
</evidence>
<name>A0A150KMR3_9BACI</name>
<dbReference type="InterPro" id="IPR003593">
    <property type="entry name" value="AAA+_ATPase"/>
</dbReference>
<protein>
    <recommendedName>
        <fullName evidence="3 13">Flagellar biosynthesis protein FlhF</fullName>
    </recommendedName>
</protein>
<dbReference type="RefSeq" id="WP_066233100.1">
    <property type="nucleotide sequence ID" value="NZ_CP066701.1"/>
</dbReference>
<dbReference type="EMBL" id="LQYN01000073">
    <property type="protein sequence ID" value="KYD00026.1"/>
    <property type="molecule type" value="Genomic_DNA"/>
</dbReference>
<dbReference type="Proteomes" id="UP000075666">
    <property type="component" value="Unassembled WGS sequence"/>
</dbReference>
<dbReference type="GO" id="GO:0006614">
    <property type="term" value="P:SRP-dependent cotranslational protein targeting to membrane"/>
    <property type="evidence" value="ECO:0007669"/>
    <property type="project" value="UniProtKB-UniRule"/>
</dbReference>
<sequence>MKVKKFVASNMSEAMKQIRRELGDDAVILNSKVVYSGGWFGLFKKKNLEVIAALDMDSRQNHAVLKEKQQKPTIIPVQQQVNIEKNNKNEFHNELAEIKKMVQEMTLNQSLVLKHLPESIQIICEKLHEQEINADIISELSNKLLIRYRNSDNEPTMNQVVEWAKEFFISSLSTINHGGISPQKKFINLVGPTGVGKTTTLAKIAAGEVLEKRKKIAFITTDTYRIAAIEQLKTYANLLNVPVEVVYKLEDFQKAITKYAEYDHIFIDTAGRNYREMKYITELENLIDFNQSMETFLTLSLTMKEKDIQMIIKNFESLKINKFIFTKLDETSTYGTIFNLVLKNGKGVAYLTNGQDVPDDLEECSRDRLVNHLFEGMKL</sequence>
<keyword evidence="11" id="KW-1006">Bacterial flagellum protein export</keyword>